<evidence type="ECO:0000313" key="4">
    <source>
        <dbReference type="EMBL" id="NSE15836.1"/>
    </source>
</evidence>
<evidence type="ECO:0000256" key="2">
    <source>
        <dbReference type="ARBA" id="ARBA00023125"/>
    </source>
</evidence>
<dbReference type="RefSeq" id="WP_118596014.1">
    <property type="nucleotide sequence ID" value="NZ_JAAITQ010000007.1"/>
</dbReference>
<comment type="caution">
    <text evidence="4">The sequence shown here is derived from an EMBL/GenBank/DDBJ whole genome shotgun (WGS) entry which is preliminary data.</text>
</comment>
<comment type="similarity">
    <text evidence="1">Belongs to the 'phage' integrase family.</text>
</comment>
<reference evidence="4 5" key="1">
    <citation type="journal article" date="2020" name="Cell Host Microbe">
        <title>Functional and Genomic Variation between Human-Derived Isolates of Lachnospiraceae Reveals Inter- and Intra-Species Diversity.</title>
        <authorList>
            <person name="Sorbara M.T."/>
            <person name="Littmann E.R."/>
            <person name="Fontana E."/>
            <person name="Moody T.U."/>
            <person name="Kohout C.E."/>
            <person name="Gjonbalaj M."/>
            <person name="Eaton V."/>
            <person name="Seok R."/>
            <person name="Leiner I.M."/>
            <person name="Pamer E.G."/>
        </authorList>
    </citation>
    <scope>NUCLEOTIDE SEQUENCE [LARGE SCALE GENOMIC DNA]</scope>
    <source>
        <strain evidence="4 5">MSK.14.54</strain>
    </source>
</reference>
<evidence type="ECO:0000313" key="5">
    <source>
        <dbReference type="Proteomes" id="UP000768180"/>
    </source>
</evidence>
<name>A0ABX2GBW4_9FIRM</name>
<sequence length="138" mass="15967">MSPSDMSFTANTYYNYRDCIQKHIIPRIGGLRLLALNQGHLMKMYKEPVKQYSAIPKRARTIMNTSMRYALSKRLIMTNPCEGLELPKGVKKSKYYTIIVDETKTYTLEQVKLLLEASKETRIHMQMVFALLMGLSQP</sequence>
<dbReference type="InterPro" id="IPR010998">
    <property type="entry name" value="Integrase_recombinase_N"/>
</dbReference>
<dbReference type="SUPFAM" id="SSF56349">
    <property type="entry name" value="DNA breaking-rejoining enzymes"/>
    <property type="match status" value="1"/>
</dbReference>
<organism evidence="4 5">
    <name type="scientific">Fusicatenibacter saccharivorans</name>
    <dbReference type="NCBI Taxonomy" id="1150298"/>
    <lineage>
        <taxon>Bacteria</taxon>
        <taxon>Bacillati</taxon>
        <taxon>Bacillota</taxon>
        <taxon>Clostridia</taxon>
        <taxon>Lachnospirales</taxon>
        <taxon>Lachnospiraceae</taxon>
        <taxon>Fusicatenibacter</taxon>
    </lineage>
</organism>
<dbReference type="InterPro" id="IPR004107">
    <property type="entry name" value="Integrase_SAM-like_N"/>
</dbReference>
<dbReference type="Proteomes" id="UP000768180">
    <property type="component" value="Unassembled WGS sequence"/>
</dbReference>
<dbReference type="Gene3D" id="1.10.150.130">
    <property type="match status" value="1"/>
</dbReference>
<dbReference type="Pfam" id="PF14659">
    <property type="entry name" value="Phage_int_SAM_3"/>
    <property type="match status" value="1"/>
</dbReference>
<keyword evidence="2" id="KW-0238">DNA-binding</keyword>
<proteinExistence type="inferred from homology"/>
<dbReference type="EMBL" id="JAAITQ010000007">
    <property type="protein sequence ID" value="NSE15836.1"/>
    <property type="molecule type" value="Genomic_DNA"/>
</dbReference>
<evidence type="ECO:0000256" key="1">
    <source>
        <dbReference type="ARBA" id="ARBA00008857"/>
    </source>
</evidence>
<protein>
    <recommendedName>
        <fullName evidence="3">Integrase SAM-like N-terminal domain-containing protein</fullName>
    </recommendedName>
</protein>
<keyword evidence="5" id="KW-1185">Reference proteome</keyword>
<feature type="domain" description="Integrase SAM-like N-terminal" evidence="3">
    <location>
        <begin position="10"/>
        <end position="46"/>
    </location>
</feature>
<dbReference type="InterPro" id="IPR011010">
    <property type="entry name" value="DNA_brk_join_enz"/>
</dbReference>
<gene>
    <name evidence="4" type="ORF">G5B05_05315</name>
</gene>
<accession>A0ABX2GBW4</accession>
<evidence type="ECO:0000259" key="3">
    <source>
        <dbReference type="Pfam" id="PF14659"/>
    </source>
</evidence>